<proteinExistence type="predicted"/>
<dbReference type="GO" id="GO:0003700">
    <property type="term" value="F:DNA-binding transcription factor activity"/>
    <property type="evidence" value="ECO:0007669"/>
    <property type="project" value="InterPro"/>
</dbReference>
<dbReference type="PRINTS" id="PR00032">
    <property type="entry name" value="HTHARAC"/>
</dbReference>
<feature type="domain" description="HTH araC/xylS-type" evidence="4">
    <location>
        <begin position="161"/>
        <end position="258"/>
    </location>
</feature>
<dbReference type="AlphaFoldDB" id="A0A2W3ZEI5"/>
<keyword evidence="1" id="KW-0805">Transcription regulation</keyword>
<name>A0A2W3ZEI5_9ENTE</name>
<comment type="caution">
    <text evidence="5">The sequence shown here is derived from an EMBL/GenBank/DDBJ whole genome shotgun (WGS) entry which is preliminary data.</text>
</comment>
<evidence type="ECO:0000313" key="6">
    <source>
        <dbReference type="Proteomes" id="UP000249828"/>
    </source>
</evidence>
<sequence>MRNFVRQFHYTDEQHLPIIRGVGIGEGSSTYHWDARVRKEQLIVLQVTLTGEGFIEMGGRRISLTENNAFFAKIPGNYRYFGEEWQFLFIEFSAIMTQWLDTSISIIELSADLIERLRRVVLDLKDRELSAVQNAKIAFALFLDIKETIQNQIRQKTDEIQAVKIYIDTHYFEDISLDFLSERYMKSKYTLIRQFEKVYKSSPINYLKQVRIIHSLSLLWEEEAIAQVARKVGFSTGNYFSKVFKKEMGMSPSEYRRQKEIYYPRESINQK</sequence>
<dbReference type="InterPro" id="IPR018062">
    <property type="entry name" value="HTH_AraC-typ_CS"/>
</dbReference>
<dbReference type="GO" id="GO:0043565">
    <property type="term" value="F:sequence-specific DNA binding"/>
    <property type="evidence" value="ECO:0007669"/>
    <property type="project" value="InterPro"/>
</dbReference>
<evidence type="ECO:0000259" key="4">
    <source>
        <dbReference type="PROSITE" id="PS01124"/>
    </source>
</evidence>
<dbReference type="PANTHER" id="PTHR43280:SF28">
    <property type="entry name" value="HTH-TYPE TRANSCRIPTIONAL ACTIVATOR RHAS"/>
    <property type="match status" value="1"/>
</dbReference>
<reference evidence="5 6" key="1">
    <citation type="submission" date="2017-11" db="EMBL/GenBank/DDBJ databases">
        <title>Draft genome sequence of Enterococcus plantarum TRW2 strain isolated from lettuce.</title>
        <authorList>
            <person name="Kim E.B."/>
            <person name="Marco M.L."/>
            <person name="Williams T.R."/>
            <person name="You I.H."/>
        </authorList>
    </citation>
    <scope>NUCLEOTIDE SEQUENCE [LARGE SCALE GENOMIC DNA]</scope>
    <source>
        <strain evidence="5 6">TRW2</strain>
    </source>
</reference>
<keyword evidence="3" id="KW-0804">Transcription</keyword>
<dbReference type="PANTHER" id="PTHR43280">
    <property type="entry name" value="ARAC-FAMILY TRANSCRIPTIONAL REGULATOR"/>
    <property type="match status" value="1"/>
</dbReference>
<dbReference type="InterPro" id="IPR009057">
    <property type="entry name" value="Homeodomain-like_sf"/>
</dbReference>
<dbReference type="InterPro" id="IPR020449">
    <property type="entry name" value="Tscrpt_reg_AraC-type_HTH"/>
</dbReference>
<evidence type="ECO:0000256" key="2">
    <source>
        <dbReference type="ARBA" id="ARBA00023125"/>
    </source>
</evidence>
<dbReference type="RefSeq" id="WP_111248157.1">
    <property type="nucleotide sequence ID" value="NZ_JAFLVY010000024.1"/>
</dbReference>
<dbReference type="STRING" id="1077675.BCR22_05275"/>
<dbReference type="PROSITE" id="PS00041">
    <property type="entry name" value="HTH_ARAC_FAMILY_1"/>
    <property type="match status" value="1"/>
</dbReference>
<dbReference type="InterPro" id="IPR018060">
    <property type="entry name" value="HTH_AraC"/>
</dbReference>
<keyword evidence="6" id="KW-1185">Reference proteome</keyword>
<dbReference type="SUPFAM" id="SSF46689">
    <property type="entry name" value="Homeodomain-like"/>
    <property type="match status" value="2"/>
</dbReference>
<accession>A0A2W3ZEI5</accession>
<dbReference type="SMART" id="SM00342">
    <property type="entry name" value="HTH_ARAC"/>
    <property type="match status" value="1"/>
</dbReference>
<evidence type="ECO:0000256" key="3">
    <source>
        <dbReference type="ARBA" id="ARBA00023163"/>
    </source>
</evidence>
<dbReference type="Proteomes" id="UP000249828">
    <property type="component" value="Unassembled WGS sequence"/>
</dbReference>
<keyword evidence="2" id="KW-0238">DNA-binding</keyword>
<dbReference type="PROSITE" id="PS01124">
    <property type="entry name" value="HTH_ARAC_FAMILY_2"/>
    <property type="match status" value="1"/>
</dbReference>
<evidence type="ECO:0000313" key="5">
    <source>
        <dbReference type="EMBL" id="PZL72444.1"/>
    </source>
</evidence>
<protein>
    <submittedName>
        <fullName evidence="5">AraC family transcriptional regulator</fullName>
    </submittedName>
</protein>
<dbReference type="Pfam" id="PF12833">
    <property type="entry name" value="HTH_18"/>
    <property type="match status" value="1"/>
</dbReference>
<dbReference type="Gene3D" id="1.10.10.60">
    <property type="entry name" value="Homeodomain-like"/>
    <property type="match status" value="2"/>
</dbReference>
<evidence type="ECO:0000256" key="1">
    <source>
        <dbReference type="ARBA" id="ARBA00023015"/>
    </source>
</evidence>
<dbReference type="EMBL" id="PIEU01000085">
    <property type="protein sequence ID" value="PZL72444.1"/>
    <property type="molecule type" value="Genomic_DNA"/>
</dbReference>
<organism evidence="5 6">
    <name type="scientific">Enterococcus plantarum</name>
    <dbReference type="NCBI Taxonomy" id="1077675"/>
    <lineage>
        <taxon>Bacteria</taxon>
        <taxon>Bacillati</taxon>
        <taxon>Bacillota</taxon>
        <taxon>Bacilli</taxon>
        <taxon>Lactobacillales</taxon>
        <taxon>Enterococcaceae</taxon>
        <taxon>Enterococcus</taxon>
    </lineage>
</organism>
<gene>
    <name evidence="5" type="ORF">CI088_10495</name>
</gene>